<keyword evidence="5 9" id="KW-0963">Cytoplasm</keyword>
<dbReference type="Pfam" id="PF01975">
    <property type="entry name" value="SurE"/>
    <property type="match status" value="1"/>
</dbReference>
<evidence type="ECO:0000256" key="4">
    <source>
        <dbReference type="ARBA" id="ARBA00011062"/>
    </source>
</evidence>
<dbReference type="InterPro" id="IPR030048">
    <property type="entry name" value="SurE"/>
</dbReference>
<dbReference type="NCBIfam" id="NF001490">
    <property type="entry name" value="PRK00346.1-4"/>
    <property type="match status" value="1"/>
</dbReference>
<reference evidence="11 12" key="1">
    <citation type="submission" date="2015-11" db="EMBL/GenBank/DDBJ databases">
        <title>Genomic analysis of 38 Legionella species identifies large and diverse effector repertoires.</title>
        <authorList>
            <person name="Burstein D."/>
            <person name="Amaro F."/>
            <person name="Zusman T."/>
            <person name="Lifshitz Z."/>
            <person name="Cohen O."/>
            <person name="Gilbert J.A."/>
            <person name="Pupko T."/>
            <person name="Shuman H.A."/>
            <person name="Segal G."/>
        </authorList>
    </citation>
    <scope>NUCLEOTIDE SEQUENCE [LARGE SCALE GENOMIC DNA]</scope>
    <source>
        <strain evidence="11 12">ATCC 51914</strain>
    </source>
</reference>
<comment type="cofactor">
    <cofactor evidence="9">
        <name>a divalent metal cation</name>
        <dbReference type="ChEBI" id="CHEBI:60240"/>
    </cofactor>
    <text evidence="9">Binds 1 divalent metal cation per subunit.</text>
</comment>
<evidence type="ECO:0000256" key="5">
    <source>
        <dbReference type="ARBA" id="ARBA00022490"/>
    </source>
</evidence>
<evidence type="ECO:0000256" key="2">
    <source>
        <dbReference type="ARBA" id="ARBA00001946"/>
    </source>
</evidence>
<keyword evidence="6 9" id="KW-0479">Metal-binding</keyword>
<evidence type="ECO:0000313" key="11">
    <source>
        <dbReference type="EMBL" id="KTD82396.1"/>
    </source>
</evidence>
<organism evidence="11 12">
    <name type="scientific">Legionella waltersii</name>
    <dbReference type="NCBI Taxonomy" id="66969"/>
    <lineage>
        <taxon>Bacteria</taxon>
        <taxon>Pseudomonadati</taxon>
        <taxon>Pseudomonadota</taxon>
        <taxon>Gammaproteobacteria</taxon>
        <taxon>Legionellales</taxon>
        <taxon>Legionellaceae</taxon>
        <taxon>Legionella</taxon>
    </lineage>
</organism>
<evidence type="ECO:0000259" key="10">
    <source>
        <dbReference type="Pfam" id="PF01975"/>
    </source>
</evidence>
<dbReference type="EMBL" id="LNZB01000015">
    <property type="protein sequence ID" value="KTD82396.1"/>
    <property type="molecule type" value="Genomic_DNA"/>
</dbReference>
<comment type="catalytic activity">
    <reaction evidence="1 9">
        <text>a ribonucleoside 5'-phosphate + H2O = a ribonucleoside + phosphate</text>
        <dbReference type="Rhea" id="RHEA:12484"/>
        <dbReference type="ChEBI" id="CHEBI:15377"/>
        <dbReference type="ChEBI" id="CHEBI:18254"/>
        <dbReference type="ChEBI" id="CHEBI:43474"/>
        <dbReference type="ChEBI" id="CHEBI:58043"/>
        <dbReference type="EC" id="3.1.3.5"/>
    </reaction>
</comment>
<sequence length="253" mass="27165">MRILVSNDDGVLAPGIKVLSNELAQVADITVVAPDRNRSGASNSLTLHQPLRVRQLENGYYSVDGTPTDCVHLAITGLLDPVVDMVVSGINDGANLGDDVLYSGTVAAAMEGRYLGLPAIAVSMVGEDIQHYETAAAVTKQLVMKLSTNKLPAQTILNVNVPDLPLDEIKGLQVTRLGTRHGAEPIVKEYDPRGRTIYWVGPPGPEADAGPGTDFYAVKTGHVSITPLHLDLTHYNLFDQLSHWLNGNNFHTA</sequence>
<dbReference type="InterPro" id="IPR036523">
    <property type="entry name" value="SurE-like_sf"/>
</dbReference>
<dbReference type="HAMAP" id="MF_00060">
    <property type="entry name" value="SurE"/>
    <property type="match status" value="1"/>
</dbReference>
<evidence type="ECO:0000256" key="6">
    <source>
        <dbReference type="ARBA" id="ARBA00022723"/>
    </source>
</evidence>
<dbReference type="GO" id="GO:0008253">
    <property type="term" value="F:5'-nucleotidase activity"/>
    <property type="evidence" value="ECO:0007669"/>
    <property type="project" value="UniProtKB-UniRule"/>
</dbReference>
<dbReference type="EC" id="3.1.3.5" evidence="9"/>
<evidence type="ECO:0000256" key="9">
    <source>
        <dbReference type="HAMAP-Rule" id="MF_00060"/>
    </source>
</evidence>
<feature type="binding site" evidence="9">
    <location>
        <position position="91"/>
    </location>
    <ligand>
        <name>a divalent metal cation</name>
        <dbReference type="ChEBI" id="CHEBI:60240"/>
    </ligand>
</feature>
<dbReference type="OrthoDB" id="9780815at2"/>
<evidence type="ECO:0000313" key="12">
    <source>
        <dbReference type="Proteomes" id="UP000054729"/>
    </source>
</evidence>
<comment type="caution">
    <text evidence="11">The sequence shown here is derived from an EMBL/GenBank/DDBJ whole genome shotgun (WGS) entry which is preliminary data.</text>
</comment>
<dbReference type="PANTHER" id="PTHR30457">
    <property type="entry name" value="5'-NUCLEOTIDASE SURE"/>
    <property type="match status" value="1"/>
</dbReference>
<accession>A0A0W1AM31</accession>
<feature type="binding site" evidence="9">
    <location>
        <position position="8"/>
    </location>
    <ligand>
        <name>a divalent metal cation</name>
        <dbReference type="ChEBI" id="CHEBI:60240"/>
    </ligand>
</feature>
<gene>
    <name evidence="9 11" type="primary">surE</name>
    <name evidence="11" type="ORF">Lwal_0873</name>
</gene>
<dbReference type="GO" id="GO:0046872">
    <property type="term" value="F:metal ion binding"/>
    <property type="evidence" value="ECO:0007669"/>
    <property type="project" value="UniProtKB-UniRule"/>
</dbReference>
<keyword evidence="12" id="KW-1185">Reference proteome</keyword>
<dbReference type="GO" id="GO:0008254">
    <property type="term" value="F:3'-nucleotidase activity"/>
    <property type="evidence" value="ECO:0007669"/>
    <property type="project" value="TreeGrafter"/>
</dbReference>
<dbReference type="FunFam" id="3.40.1210.10:FF:000001">
    <property type="entry name" value="5'/3'-nucleotidase SurE"/>
    <property type="match status" value="1"/>
</dbReference>
<evidence type="ECO:0000256" key="8">
    <source>
        <dbReference type="ARBA" id="ARBA00022801"/>
    </source>
</evidence>
<dbReference type="NCBIfam" id="TIGR00087">
    <property type="entry name" value="surE"/>
    <property type="match status" value="1"/>
</dbReference>
<feature type="binding site" evidence="9">
    <location>
        <position position="39"/>
    </location>
    <ligand>
        <name>a divalent metal cation</name>
        <dbReference type="ChEBI" id="CHEBI:60240"/>
    </ligand>
</feature>
<comment type="cofactor">
    <cofactor evidence="2">
        <name>Mg(2+)</name>
        <dbReference type="ChEBI" id="CHEBI:18420"/>
    </cofactor>
</comment>
<evidence type="ECO:0000256" key="7">
    <source>
        <dbReference type="ARBA" id="ARBA00022741"/>
    </source>
</evidence>
<evidence type="ECO:0000256" key="3">
    <source>
        <dbReference type="ARBA" id="ARBA00004496"/>
    </source>
</evidence>
<name>A0A0W1AM31_9GAMM</name>
<comment type="subcellular location">
    <subcellularLocation>
        <location evidence="3 9">Cytoplasm</location>
    </subcellularLocation>
</comment>
<dbReference type="Proteomes" id="UP000054729">
    <property type="component" value="Unassembled WGS sequence"/>
</dbReference>
<dbReference type="PATRIC" id="fig|66969.6.peg.948"/>
<dbReference type="GO" id="GO:0000166">
    <property type="term" value="F:nucleotide binding"/>
    <property type="evidence" value="ECO:0007669"/>
    <property type="project" value="UniProtKB-KW"/>
</dbReference>
<keyword evidence="8 9" id="KW-0378">Hydrolase</keyword>
<dbReference type="GO" id="GO:0004309">
    <property type="term" value="F:exopolyphosphatase activity"/>
    <property type="evidence" value="ECO:0007669"/>
    <property type="project" value="TreeGrafter"/>
</dbReference>
<feature type="domain" description="Survival protein SurE-like phosphatase/nucleotidase" evidence="10">
    <location>
        <begin position="3"/>
        <end position="182"/>
    </location>
</feature>
<dbReference type="RefSeq" id="WP_058479688.1">
    <property type="nucleotide sequence ID" value="NZ_CAAAIQ010000006.1"/>
</dbReference>
<dbReference type="PANTHER" id="PTHR30457:SF12">
    <property type="entry name" value="5'_3'-NUCLEOTIDASE SURE"/>
    <property type="match status" value="1"/>
</dbReference>
<feature type="binding site" evidence="9">
    <location>
        <position position="9"/>
    </location>
    <ligand>
        <name>a divalent metal cation</name>
        <dbReference type="ChEBI" id="CHEBI:60240"/>
    </ligand>
</feature>
<dbReference type="GO" id="GO:0005737">
    <property type="term" value="C:cytoplasm"/>
    <property type="evidence" value="ECO:0007669"/>
    <property type="project" value="UniProtKB-SubCell"/>
</dbReference>
<protein>
    <recommendedName>
        <fullName evidence="9">5'-nucleotidase SurE</fullName>
        <ecNumber evidence="9">3.1.3.5</ecNumber>
    </recommendedName>
    <alternativeName>
        <fullName evidence="9">Nucleoside 5'-monophosphate phosphohydrolase</fullName>
    </alternativeName>
</protein>
<dbReference type="NCBIfam" id="NF001489">
    <property type="entry name" value="PRK00346.1-3"/>
    <property type="match status" value="1"/>
</dbReference>
<dbReference type="InterPro" id="IPR002828">
    <property type="entry name" value="SurE-like_Pase/nucleotidase"/>
</dbReference>
<dbReference type="SUPFAM" id="SSF64167">
    <property type="entry name" value="SurE-like"/>
    <property type="match status" value="1"/>
</dbReference>
<evidence type="ECO:0000256" key="1">
    <source>
        <dbReference type="ARBA" id="ARBA00000815"/>
    </source>
</evidence>
<comment type="similarity">
    <text evidence="4 9">Belongs to the SurE nucleotidase family.</text>
</comment>
<dbReference type="Gene3D" id="3.40.1210.10">
    <property type="entry name" value="Survival protein SurE-like phosphatase/nucleotidase"/>
    <property type="match status" value="1"/>
</dbReference>
<keyword evidence="7 9" id="KW-0547">Nucleotide-binding</keyword>
<proteinExistence type="inferred from homology"/>
<dbReference type="STRING" id="66969.Lwal_0873"/>
<comment type="function">
    <text evidence="9">Nucleotidase that shows phosphatase activity on nucleoside 5'-monophosphates.</text>
</comment>
<dbReference type="AlphaFoldDB" id="A0A0W1AM31"/>